<comment type="caution">
    <text evidence="1">The sequence shown here is derived from an EMBL/GenBank/DDBJ whole genome shotgun (WGS) entry which is preliminary data.</text>
</comment>
<organism evidence="1 2">
    <name type="scientific">Trichothecium roseum</name>
    <dbReference type="NCBI Taxonomy" id="47278"/>
    <lineage>
        <taxon>Eukaryota</taxon>
        <taxon>Fungi</taxon>
        <taxon>Dikarya</taxon>
        <taxon>Ascomycota</taxon>
        <taxon>Pezizomycotina</taxon>
        <taxon>Sordariomycetes</taxon>
        <taxon>Hypocreomycetidae</taxon>
        <taxon>Hypocreales</taxon>
        <taxon>Hypocreales incertae sedis</taxon>
        <taxon>Trichothecium</taxon>
    </lineage>
</organism>
<gene>
    <name evidence="1" type="ORF">N3K66_001530</name>
</gene>
<proteinExistence type="predicted"/>
<evidence type="ECO:0000313" key="1">
    <source>
        <dbReference type="EMBL" id="KAI9905001.1"/>
    </source>
</evidence>
<dbReference type="Proteomes" id="UP001163324">
    <property type="component" value="Chromosome 1"/>
</dbReference>
<evidence type="ECO:0000313" key="2">
    <source>
        <dbReference type="Proteomes" id="UP001163324"/>
    </source>
</evidence>
<sequence length="721" mass="79699">MADKEATIFILDLGSTMAQRHSGRSESDLDWSMRYVWDKITDIVAANRKTLYVGVVGLRTDETENKLSSDDGYENISVIQELGSMSMTALRELQGKIGPSGTWSGDAISAIVVAVDMMETFTKKLKYNRRIFLVTDGQGAMDADDTSDIAKKINDSGISLTVLGVDFDDPEYGFKEEDKTPTKAENEDSLKSLVNSCTNGIFASIGEAIDELDTPRIKSVKPYKSFDGTLTLGDPSKFPAAMEIHVERYFKVHQARPQGASTVVFNADGGPTQSTQTMDNDAMDGVEFSAVKQTRAYKVNDPDAPGGKKDVDFESLAKGYEYGRTAVHISESEHNITHLETIKEFTILGFVEQSKYEPFLNMGEVGVTHAKKFDEKSELALSSLAWTLANNELYGVARLVAKEGKEPLLVLLIPHVELEFQRLYDVPLPFAEDIRSYQFPPLDRVITVSGQTLTKHRFLPSDDLNDAMSDYVDAMDLSTYGVDENGDPAEYAPIDETFNPSIHRISHAIKHRAIQPDGTLPATPPILLKYSAPPQDLVEKVQNQVDALIELAEVKKVPPKAKGKRRWEPVKPLSGLDVDSLLGGGGGDKVGKISADNAIPDFKNALGRAEHESQFEEAAKQMGTIIRSLITDSFGNSKYERAVECMGTMREGLSNVEESGIYNSFLKDLKKRLLSGELGGDRRDFWFKIRMSRTSLGLVDQKEAEESDVTPAEADEFYKSR</sequence>
<keyword evidence="2" id="KW-1185">Reference proteome</keyword>
<protein>
    <submittedName>
        <fullName evidence="1">Uncharacterized protein</fullName>
    </submittedName>
</protein>
<accession>A0ACC0VGI6</accession>
<reference evidence="1" key="1">
    <citation type="submission" date="2022-10" db="EMBL/GenBank/DDBJ databases">
        <title>Complete Genome of Trichothecium roseum strain YXFP-22015, a Plant Pathogen Isolated from Citrus.</title>
        <authorList>
            <person name="Wang Y."/>
            <person name="Zhu L."/>
        </authorList>
    </citation>
    <scope>NUCLEOTIDE SEQUENCE</scope>
    <source>
        <strain evidence="1">YXFP-22015</strain>
    </source>
</reference>
<dbReference type="EMBL" id="CM047940">
    <property type="protein sequence ID" value="KAI9905001.1"/>
    <property type="molecule type" value="Genomic_DNA"/>
</dbReference>
<name>A0ACC0VGI6_9HYPO</name>